<dbReference type="Pfam" id="PF07992">
    <property type="entry name" value="Pyr_redox_2"/>
    <property type="match status" value="1"/>
</dbReference>
<dbReference type="GO" id="GO:0005739">
    <property type="term" value="C:mitochondrion"/>
    <property type="evidence" value="ECO:0007669"/>
    <property type="project" value="TreeGrafter"/>
</dbReference>
<dbReference type="RefSeq" id="XP_012655796.1">
    <property type="nucleotide sequence ID" value="XM_012800342.1"/>
</dbReference>
<feature type="binding site" evidence="11">
    <location>
        <position position="317"/>
    </location>
    <ligand>
        <name>NAD(+)</name>
        <dbReference type="ChEBI" id="CHEBI:57540"/>
    </ligand>
</feature>
<evidence type="ECO:0000313" key="17">
    <source>
        <dbReference type="Proteomes" id="UP000009168"/>
    </source>
</evidence>
<dbReference type="Proteomes" id="UP000009168">
    <property type="component" value="Unassembled WGS sequence"/>
</dbReference>
<feature type="disulfide bond" description="Redox-active" evidence="12">
    <location>
        <begin position="90"/>
        <end position="95"/>
    </location>
</feature>
<keyword evidence="17" id="KW-1185">Reference proteome</keyword>
<dbReference type="GO" id="GO:0050660">
    <property type="term" value="F:flavin adenine dinucleotide binding"/>
    <property type="evidence" value="ECO:0007669"/>
    <property type="project" value="InterPro"/>
</dbReference>
<dbReference type="InterPro" id="IPR012999">
    <property type="entry name" value="Pyr_OxRdtase_I_AS"/>
</dbReference>
<dbReference type="InterPro" id="IPR004099">
    <property type="entry name" value="Pyr_nucl-diS_OxRdtase_dimer"/>
</dbReference>
<dbReference type="OrthoDB" id="5956163at2759"/>
<evidence type="ECO:0000259" key="14">
    <source>
        <dbReference type="Pfam" id="PF02852"/>
    </source>
</evidence>
<feature type="binding site" evidence="11">
    <location>
        <position position="99"/>
    </location>
    <ligand>
        <name>FAD</name>
        <dbReference type="ChEBI" id="CHEBI:57692"/>
    </ligand>
</feature>
<evidence type="ECO:0000256" key="4">
    <source>
        <dbReference type="ARBA" id="ARBA00022827"/>
    </source>
</evidence>
<feature type="domain" description="FAD/NAD(P)-binding" evidence="15">
    <location>
        <begin position="45"/>
        <end position="374"/>
    </location>
</feature>
<evidence type="ECO:0000256" key="10">
    <source>
        <dbReference type="PIRSR" id="PIRSR000350-2"/>
    </source>
</evidence>
<sequence length="523" mass="58789">MINKFQKHFVDSQARFGLEFISRKYFSFKKIDLNIKKQEQNKEFDFFVIGGGSGGLAASKEAAQLGAKVGLADYVAPTPIGTSWGLGGTCVNVGCIPKKLMHIAAQYGESYEQQEISGWNVNRQSIQNNWIQLVHRIQENVKRTNFGYRVSLRENKVTYFNSLATIIDQNTIKLQSGEQLKDAIYVKAKQILISVGGRPNYLPHIDRNLVITSDDLFSLTKPPGKTLIVGASYIALECAGFLNGLGYDVTVLYRNKILSGFDQDVAQKLQEYMSYHGVKFVKDEIKHISTHNESQREVTFNFGGQKEIFDTVMLAIGRVPNTQSLGLENVGVKLSKNRKILADQKDQTSVSNIFAIGDAVEGRMELTPVAIKQGRFLAQRLFNNQNELVDYNTIPTTIFTPLEYSCIGLSEEQAIQKFGQENIWCYVSKFKPLEWTFSEKDNKSRGYCKLIVNRQDNERIIGLHYLGPNAAEVAQGYAVAFQMGATKRDFDKTIAIHPSSSEEFVLLKQIKGISETEEWLCCG</sequence>
<dbReference type="EMBL" id="GG662432">
    <property type="protein sequence ID" value="EWS71685.1"/>
    <property type="molecule type" value="Genomic_DNA"/>
</dbReference>
<dbReference type="KEGG" id="tet:TTHERM_000723629"/>
<evidence type="ECO:0000256" key="2">
    <source>
        <dbReference type="ARBA" id="ARBA00012610"/>
    </source>
</evidence>
<dbReference type="GeneID" id="24440400"/>
<evidence type="ECO:0000256" key="1">
    <source>
        <dbReference type="ARBA" id="ARBA00007532"/>
    </source>
</evidence>
<proteinExistence type="inferred from homology"/>
<dbReference type="PANTHER" id="PTHR42737:SF8">
    <property type="entry name" value="THIOREDOXIN-DISULFIDE REDUCTASE"/>
    <property type="match status" value="1"/>
</dbReference>
<dbReference type="PIRSF" id="PIRSF000350">
    <property type="entry name" value="Mercury_reductase_MerA"/>
    <property type="match status" value="1"/>
</dbReference>
<dbReference type="InParanoid" id="W7WXW2"/>
<evidence type="ECO:0000256" key="13">
    <source>
        <dbReference type="RuleBase" id="RU003691"/>
    </source>
</evidence>
<evidence type="ECO:0000259" key="15">
    <source>
        <dbReference type="Pfam" id="PF07992"/>
    </source>
</evidence>
<comment type="cofactor">
    <cofactor evidence="11">
        <name>FAD</name>
        <dbReference type="ChEBI" id="CHEBI:57692"/>
    </cofactor>
    <text evidence="11">Binds 1 FAD per subunit.</text>
</comment>
<feature type="active site" description="Proton acceptor" evidence="10">
    <location>
        <position position="497"/>
    </location>
</feature>
<evidence type="ECO:0000256" key="7">
    <source>
        <dbReference type="ARBA" id="ARBA00023002"/>
    </source>
</evidence>
<evidence type="ECO:0000313" key="16">
    <source>
        <dbReference type="EMBL" id="EWS71685.1"/>
    </source>
</evidence>
<feature type="binding site" evidence="11">
    <location>
        <begin position="230"/>
        <end position="237"/>
    </location>
    <ligand>
        <name>NAD(+)</name>
        <dbReference type="ChEBI" id="CHEBI:57540"/>
    </ligand>
</feature>
<dbReference type="Pfam" id="PF02852">
    <property type="entry name" value="Pyr_redox_dim"/>
    <property type="match status" value="1"/>
</dbReference>
<dbReference type="PRINTS" id="PR00411">
    <property type="entry name" value="PNDRDTASEI"/>
</dbReference>
<dbReference type="STRING" id="312017.W7WXW2"/>
<evidence type="ECO:0000256" key="9">
    <source>
        <dbReference type="ARBA" id="ARBA00023284"/>
    </source>
</evidence>
<evidence type="ECO:0000256" key="11">
    <source>
        <dbReference type="PIRSR" id="PIRSR000350-3"/>
    </source>
</evidence>
<accession>W7WXW2</accession>
<dbReference type="PANTHER" id="PTHR42737">
    <property type="entry name" value="GLUTATHIONE REDUCTASE"/>
    <property type="match status" value="1"/>
</dbReference>
<dbReference type="InterPro" id="IPR016156">
    <property type="entry name" value="FAD/NAD-linked_Rdtase_dimer_sf"/>
</dbReference>
<dbReference type="InterPro" id="IPR036188">
    <property type="entry name" value="FAD/NAD-bd_sf"/>
</dbReference>
<dbReference type="Gene3D" id="3.50.50.60">
    <property type="entry name" value="FAD/NAD(P)-binding domain"/>
    <property type="match status" value="1"/>
</dbReference>
<keyword evidence="5" id="KW-0521">NADP</keyword>
<gene>
    <name evidence="16" type="ORF">TTHERM_000723629</name>
</gene>
<dbReference type="NCBIfam" id="TIGR01438">
    <property type="entry name" value="TGR"/>
    <property type="match status" value="1"/>
</dbReference>
<keyword evidence="11" id="KW-0547">Nucleotide-binding</keyword>
<dbReference type="GO" id="GO:0034599">
    <property type="term" value="P:cellular response to oxidative stress"/>
    <property type="evidence" value="ECO:0007669"/>
    <property type="project" value="TreeGrafter"/>
</dbReference>
<dbReference type="GO" id="GO:0006749">
    <property type="term" value="P:glutathione metabolic process"/>
    <property type="evidence" value="ECO:0007669"/>
    <property type="project" value="TreeGrafter"/>
</dbReference>
<evidence type="ECO:0000256" key="8">
    <source>
        <dbReference type="ARBA" id="ARBA00023157"/>
    </source>
</evidence>
<feature type="binding site" evidence="11">
    <location>
        <position position="358"/>
    </location>
    <ligand>
        <name>FAD</name>
        <dbReference type="ChEBI" id="CHEBI:57692"/>
    </ligand>
</feature>
<dbReference type="AlphaFoldDB" id="W7WXW2"/>
<dbReference type="InterPro" id="IPR023753">
    <property type="entry name" value="FAD/NAD-binding_dom"/>
</dbReference>
<dbReference type="SUPFAM" id="SSF51905">
    <property type="entry name" value="FAD/NAD(P)-binding domain"/>
    <property type="match status" value="1"/>
</dbReference>
<dbReference type="GO" id="GO:0004791">
    <property type="term" value="F:thioredoxin-disulfide reductase (NADPH) activity"/>
    <property type="evidence" value="ECO:0007669"/>
    <property type="project" value="UniProtKB-EC"/>
</dbReference>
<dbReference type="GO" id="GO:0005829">
    <property type="term" value="C:cytosol"/>
    <property type="evidence" value="ECO:0007669"/>
    <property type="project" value="TreeGrafter"/>
</dbReference>
<comment type="similarity">
    <text evidence="1 13">Belongs to the class-I pyridine nucleotide-disulfide oxidoreductase family.</text>
</comment>
<keyword evidence="11" id="KW-0520">NAD</keyword>
<dbReference type="EC" id="1.8.1.9" evidence="2"/>
<dbReference type="PROSITE" id="PS00076">
    <property type="entry name" value="PYRIDINE_REDOX_1"/>
    <property type="match status" value="1"/>
</dbReference>
<reference evidence="17" key="1">
    <citation type="journal article" date="2006" name="PLoS Biol.">
        <title>Macronuclear genome sequence of the ciliate Tetrahymena thermophila, a model eukaryote.</title>
        <authorList>
            <person name="Eisen J.A."/>
            <person name="Coyne R.S."/>
            <person name="Wu M."/>
            <person name="Wu D."/>
            <person name="Thiagarajan M."/>
            <person name="Wortman J.R."/>
            <person name="Badger J.H."/>
            <person name="Ren Q."/>
            <person name="Amedeo P."/>
            <person name="Jones K.M."/>
            <person name="Tallon L.J."/>
            <person name="Delcher A.L."/>
            <person name="Salzberg S.L."/>
            <person name="Silva J.C."/>
            <person name="Haas B.J."/>
            <person name="Majoros W.H."/>
            <person name="Farzad M."/>
            <person name="Carlton J.M."/>
            <person name="Smith R.K. Jr."/>
            <person name="Garg J."/>
            <person name="Pearlman R.E."/>
            <person name="Karrer K.M."/>
            <person name="Sun L."/>
            <person name="Manning G."/>
            <person name="Elde N.C."/>
            <person name="Turkewitz A.P."/>
            <person name="Asai D.J."/>
            <person name="Wilkes D.E."/>
            <person name="Wang Y."/>
            <person name="Cai H."/>
            <person name="Collins K."/>
            <person name="Stewart B.A."/>
            <person name="Lee S.R."/>
            <person name="Wilamowska K."/>
            <person name="Weinberg Z."/>
            <person name="Ruzzo W.L."/>
            <person name="Wloga D."/>
            <person name="Gaertig J."/>
            <person name="Frankel J."/>
            <person name="Tsao C.-C."/>
            <person name="Gorovsky M.A."/>
            <person name="Keeling P.J."/>
            <person name="Waller R.F."/>
            <person name="Patron N.J."/>
            <person name="Cherry J.M."/>
            <person name="Stover N.A."/>
            <person name="Krieger C.J."/>
            <person name="del Toro C."/>
            <person name="Ryder H.F."/>
            <person name="Williamson S.C."/>
            <person name="Barbeau R.A."/>
            <person name="Hamilton E.P."/>
            <person name="Orias E."/>
        </authorList>
    </citation>
    <scope>NUCLEOTIDE SEQUENCE [LARGE SCALE GENOMIC DNA]</scope>
    <source>
        <strain evidence="17">SB210</strain>
    </source>
</reference>
<keyword evidence="3 13" id="KW-0285">Flavoprotein</keyword>
<dbReference type="FunCoup" id="W7WXW2">
    <property type="interactions" value="222"/>
</dbReference>
<evidence type="ECO:0000256" key="5">
    <source>
        <dbReference type="ARBA" id="ARBA00022857"/>
    </source>
</evidence>
<dbReference type="InterPro" id="IPR046952">
    <property type="entry name" value="GSHR/TRXR-like"/>
</dbReference>
<organism evidence="16 17">
    <name type="scientific">Tetrahymena thermophila (strain SB210)</name>
    <dbReference type="NCBI Taxonomy" id="312017"/>
    <lineage>
        <taxon>Eukaryota</taxon>
        <taxon>Sar</taxon>
        <taxon>Alveolata</taxon>
        <taxon>Ciliophora</taxon>
        <taxon>Intramacronucleata</taxon>
        <taxon>Oligohymenophorea</taxon>
        <taxon>Hymenostomatida</taxon>
        <taxon>Tetrahymenina</taxon>
        <taxon>Tetrahymenidae</taxon>
        <taxon>Tetrahymena</taxon>
    </lineage>
</organism>
<protein>
    <recommendedName>
        <fullName evidence="2">thioredoxin-disulfide reductase (NADPH)</fullName>
        <ecNumber evidence="2">1.8.1.9</ecNumber>
    </recommendedName>
</protein>
<keyword evidence="8" id="KW-1015">Disulfide bond</keyword>
<dbReference type="PRINTS" id="PR00368">
    <property type="entry name" value="FADPNR"/>
</dbReference>
<keyword evidence="6" id="KW-0712">Selenocysteine</keyword>
<dbReference type="InterPro" id="IPR001100">
    <property type="entry name" value="Pyr_nuc-diS_OxRdtase"/>
</dbReference>
<name>W7WXW2_TETTS</name>
<dbReference type="SMR" id="W7WXW2"/>
<keyword evidence="7 13" id="KW-0560">Oxidoreductase</keyword>
<keyword evidence="4 11" id="KW-0274">FAD</keyword>
<dbReference type="InterPro" id="IPR006338">
    <property type="entry name" value="Thioredoxin/glutathione_Rdtase"/>
</dbReference>
<dbReference type="SUPFAM" id="SSF55424">
    <property type="entry name" value="FAD/NAD-linked reductases, dimerisation (C-terminal) domain"/>
    <property type="match status" value="1"/>
</dbReference>
<evidence type="ECO:0000256" key="6">
    <source>
        <dbReference type="ARBA" id="ARBA00022933"/>
    </source>
</evidence>
<dbReference type="GO" id="GO:0045454">
    <property type="term" value="P:cell redox homeostasis"/>
    <property type="evidence" value="ECO:0007669"/>
    <property type="project" value="InterPro"/>
</dbReference>
<keyword evidence="9 13" id="KW-0676">Redox-active center</keyword>
<dbReference type="GO" id="GO:0004362">
    <property type="term" value="F:glutathione-disulfide reductase (NADPH) activity"/>
    <property type="evidence" value="ECO:0007669"/>
    <property type="project" value="TreeGrafter"/>
</dbReference>
<dbReference type="FunFam" id="3.50.50.60:FF:000012">
    <property type="entry name" value="Thioredoxin reductase 1, cytoplasmic"/>
    <property type="match status" value="1"/>
</dbReference>
<feature type="domain" description="Pyridine nucleotide-disulphide oxidoreductase dimerisation" evidence="14">
    <location>
        <begin position="394"/>
        <end position="505"/>
    </location>
</feature>
<evidence type="ECO:0000256" key="12">
    <source>
        <dbReference type="PIRSR" id="PIRSR000350-4"/>
    </source>
</evidence>
<evidence type="ECO:0000256" key="3">
    <source>
        <dbReference type="ARBA" id="ARBA00022630"/>
    </source>
</evidence>